<organism evidence="1 2">
    <name type="scientific">Phreatobacter cathodiphilus</name>
    <dbReference type="NCBI Taxonomy" id="1868589"/>
    <lineage>
        <taxon>Bacteria</taxon>
        <taxon>Pseudomonadati</taxon>
        <taxon>Pseudomonadota</taxon>
        <taxon>Alphaproteobacteria</taxon>
        <taxon>Hyphomicrobiales</taxon>
        <taxon>Phreatobacteraceae</taxon>
        <taxon>Phreatobacter</taxon>
    </lineage>
</organism>
<gene>
    <name evidence="1" type="ORF">C6569_10100</name>
</gene>
<dbReference type="Proteomes" id="UP000237889">
    <property type="component" value="Chromosome"/>
</dbReference>
<sequence>MPVAALAEAPGEPRSTRFLGLDAAFDGVHLSAGFDLSPWRGADGRGFTLRATAGTGLSRFRIDPALPDRVSETVTSARLLAGWREQGTWGSATLFAGLAMEARRLSPALPDPHLGTRLGPALVLDAWLTPADRVAVQVHATYATPFDAASLRIAPGYRVASGVHVGPEATLSAHHGTLRTRLGLHVTGITIGPVGLRLSGGYARDRGGGGGVYGGLSLWRDY</sequence>
<evidence type="ECO:0000313" key="2">
    <source>
        <dbReference type="Proteomes" id="UP000237889"/>
    </source>
</evidence>
<name>A0A2S0NB40_9HYPH</name>
<dbReference type="EMBL" id="CP027668">
    <property type="protein sequence ID" value="AVO45384.1"/>
    <property type="molecule type" value="Genomic_DNA"/>
</dbReference>
<accession>A0A2S0NB40</accession>
<dbReference type="InterPro" id="IPR031485">
    <property type="entry name" value="CBP_BcsS"/>
</dbReference>
<protein>
    <recommendedName>
        <fullName evidence="3">Cellulose biosynthesis protein BcsS</fullName>
    </recommendedName>
</protein>
<dbReference type="AlphaFoldDB" id="A0A2S0NB40"/>
<proteinExistence type="predicted"/>
<dbReference type="Pfam" id="PF17036">
    <property type="entry name" value="CBP_BcsS"/>
    <property type="match status" value="1"/>
</dbReference>
<keyword evidence="2" id="KW-1185">Reference proteome</keyword>
<evidence type="ECO:0000313" key="1">
    <source>
        <dbReference type="EMBL" id="AVO45384.1"/>
    </source>
</evidence>
<reference evidence="1 2" key="1">
    <citation type="submission" date="2018-03" db="EMBL/GenBank/DDBJ databases">
        <title>Genome sequencing of Phreatobacter sp.</title>
        <authorList>
            <person name="Kim S.-J."/>
            <person name="Heo J."/>
            <person name="Kwon S.-W."/>
        </authorList>
    </citation>
    <scope>NUCLEOTIDE SEQUENCE [LARGE SCALE GENOMIC DNA]</scope>
    <source>
        <strain evidence="1 2">S-12</strain>
    </source>
</reference>
<evidence type="ECO:0008006" key="3">
    <source>
        <dbReference type="Google" id="ProtNLM"/>
    </source>
</evidence>
<dbReference type="KEGG" id="phr:C6569_10100"/>